<keyword evidence="6" id="KW-0564">Palmitate</keyword>
<evidence type="ECO:0000259" key="8">
    <source>
        <dbReference type="Pfam" id="PF05504"/>
    </source>
</evidence>
<organism evidence="10 11">
    <name type="scientific">Paenibacillus chibensis</name>
    <dbReference type="NCBI Taxonomy" id="59846"/>
    <lineage>
        <taxon>Bacteria</taxon>
        <taxon>Bacillati</taxon>
        <taxon>Bacillota</taxon>
        <taxon>Bacilli</taxon>
        <taxon>Bacillales</taxon>
        <taxon>Paenibacillaceae</taxon>
        <taxon>Paenibacillus</taxon>
    </lineage>
</organism>
<feature type="domain" description="Spore germination protein N-terminal" evidence="9">
    <location>
        <begin position="19"/>
        <end position="193"/>
    </location>
</feature>
<dbReference type="EMBL" id="JARTLD010000077">
    <property type="protein sequence ID" value="MED5020690.1"/>
    <property type="molecule type" value="Genomic_DNA"/>
</dbReference>
<keyword evidence="4" id="KW-0732">Signal</keyword>
<proteinExistence type="inferred from homology"/>
<keyword evidence="7" id="KW-0449">Lipoprotein</keyword>
<dbReference type="InterPro" id="IPR008844">
    <property type="entry name" value="Spore_GerAC-like"/>
</dbReference>
<dbReference type="Pfam" id="PF05504">
    <property type="entry name" value="Spore_GerAC"/>
    <property type="match status" value="1"/>
</dbReference>
<comment type="similarity">
    <text evidence="2">Belongs to the GerABKC lipoprotein family.</text>
</comment>
<dbReference type="PANTHER" id="PTHR35789">
    <property type="entry name" value="SPORE GERMINATION PROTEIN B3"/>
    <property type="match status" value="1"/>
</dbReference>
<keyword evidence="3" id="KW-0309">Germination</keyword>
<evidence type="ECO:0000256" key="6">
    <source>
        <dbReference type="ARBA" id="ARBA00023139"/>
    </source>
</evidence>
<accession>A0ABU6Q2I8</accession>
<evidence type="ECO:0000256" key="5">
    <source>
        <dbReference type="ARBA" id="ARBA00023136"/>
    </source>
</evidence>
<dbReference type="PANTHER" id="PTHR35789:SF1">
    <property type="entry name" value="SPORE GERMINATION PROTEIN B3"/>
    <property type="match status" value="1"/>
</dbReference>
<evidence type="ECO:0000256" key="2">
    <source>
        <dbReference type="ARBA" id="ARBA00007886"/>
    </source>
</evidence>
<dbReference type="Pfam" id="PF25198">
    <property type="entry name" value="Spore_GerAC_N"/>
    <property type="match status" value="1"/>
</dbReference>
<comment type="subcellular location">
    <subcellularLocation>
        <location evidence="1">Membrane</location>
        <topology evidence="1">Lipid-anchor</topology>
    </subcellularLocation>
</comment>
<dbReference type="InterPro" id="IPR038501">
    <property type="entry name" value="Spore_GerAC_C_sf"/>
</dbReference>
<evidence type="ECO:0000259" key="9">
    <source>
        <dbReference type="Pfam" id="PF25198"/>
    </source>
</evidence>
<keyword evidence="11" id="KW-1185">Reference proteome</keyword>
<dbReference type="InterPro" id="IPR046953">
    <property type="entry name" value="Spore_GerAC-like_C"/>
</dbReference>
<dbReference type="Proteomes" id="UP001343257">
    <property type="component" value="Unassembled WGS sequence"/>
</dbReference>
<dbReference type="NCBIfam" id="TIGR02887">
    <property type="entry name" value="spore_ger_x_C"/>
    <property type="match status" value="1"/>
</dbReference>
<keyword evidence="5" id="KW-0472">Membrane</keyword>
<evidence type="ECO:0000313" key="10">
    <source>
        <dbReference type="EMBL" id="MED5020690.1"/>
    </source>
</evidence>
<name>A0ABU6Q2I8_9BACL</name>
<gene>
    <name evidence="10" type="ORF">P9847_25860</name>
</gene>
<feature type="domain" description="Spore germination GerAC-like C-terminal" evidence="8">
    <location>
        <begin position="221"/>
        <end position="349"/>
    </location>
</feature>
<evidence type="ECO:0000256" key="3">
    <source>
        <dbReference type="ARBA" id="ARBA00022544"/>
    </source>
</evidence>
<dbReference type="Gene3D" id="3.30.300.210">
    <property type="entry name" value="Nutrient germinant receptor protein C, domain 3"/>
    <property type="match status" value="1"/>
</dbReference>
<reference evidence="10 11" key="1">
    <citation type="submission" date="2023-03" db="EMBL/GenBank/DDBJ databases">
        <title>Bacillus Genome Sequencing.</title>
        <authorList>
            <person name="Dunlap C."/>
        </authorList>
    </citation>
    <scope>NUCLEOTIDE SEQUENCE [LARGE SCALE GENOMIC DNA]</scope>
    <source>
        <strain evidence="10 11">NRS-52</strain>
    </source>
</reference>
<dbReference type="InterPro" id="IPR057336">
    <property type="entry name" value="GerAC_N"/>
</dbReference>
<sequence length="376" mass="43030">MKAVYVLILRMFLLTGCWDQKSVQDMNIVTAIGIDYKDGLYTMYGKLTDFSAVSTTENGGNKSNKTSWVGKGMGKTVNLAFYDLYPSAQHQTLWTHVKSIVLSESALANLTDITEELLRSRDLRYTPWVYGTKDKIEDIFNADTTFNQSPLMLEMFEPREVYKQRSGIEPIRLQKLMNAVREPASTVLLPEISLSSRHWSTNQKNNPMMQLKGVFAIHRGASEGWLPEADMNGARLLTFSHINRFPLNLDASKGTPASLNLYNPSSSYSMHLENGKIIFNARATIHANITESSWKKGLDVKQMKAKAEQKLMRDIYEDFDKAQRKGIDLYHFEEWLYRHHYEIWKQKSSGGPLLQNVHLGDVKVKVMIDHSNTYKM</sequence>
<evidence type="ECO:0000313" key="11">
    <source>
        <dbReference type="Proteomes" id="UP001343257"/>
    </source>
</evidence>
<dbReference type="RefSeq" id="WP_127602249.1">
    <property type="nucleotide sequence ID" value="NZ_BIMK01000010.1"/>
</dbReference>
<comment type="caution">
    <text evidence="10">The sequence shown here is derived from an EMBL/GenBank/DDBJ whole genome shotgun (WGS) entry which is preliminary data.</text>
</comment>
<protein>
    <submittedName>
        <fullName evidence="10">Ger(X)C family spore germination protein</fullName>
    </submittedName>
</protein>
<evidence type="ECO:0000256" key="4">
    <source>
        <dbReference type="ARBA" id="ARBA00022729"/>
    </source>
</evidence>
<evidence type="ECO:0000256" key="1">
    <source>
        <dbReference type="ARBA" id="ARBA00004635"/>
    </source>
</evidence>
<evidence type="ECO:0000256" key="7">
    <source>
        <dbReference type="ARBA" id="ARBA00023288"/>
    </source>
</evidence>